<dbReference type="Pfam" id="PF01593">
    <property type="entry name" value="Amino_oxidase"/>
    <property type="match status" value="1"/>
</dbReference>
<evidence type="ECO:0000313" key="5">
    <source>
        <dbReference type="EMBL" id="UTI66077.1"/>
    </source>
</evidence>
<evidence type="ECO:0000313" key="6">
    <source>
        <dbReference type="Proteomes" id="UP001056035"/>
    </source>
</evidence>
<accession>A0ABY5DYX9</accession>
<dbReference type="PANTHER" id="PTHR10668">
    <property type="entry name" value="PHYTOENE DEHYDROGENASE"/>
    <property type="match status" value="1"/>
</dbReference>
<evidence type="ECO:0000259" key="4">
    <source>
        <dbReference type="Pfam" id="PF01593"/>
    </source>
</evidence>
<keyword evidence="6" id="KW-1185">Reference proteome</keyword>
<gene>
    <name evidence="5" type="ORF">NBH00_07695</name>
</gene>
<dbReference type="RefSeq" id="WP_254572755.1">
    <property type="nucleotide sequence ID" value="NZ_CP098502.1"/>
</dbReference>
<sequence length="503" mass="52982">MPDAVVIGSGPNGLAAAIRLAEAGRDVVVLEASDRPGGAVRTEELTLPGFHHDTFSSVYPAAVASPVIRRLPLDRYGLEWVHPEACMAHPFPDGSAALLYRDLHRTASGLDALHAGDGERWAGFAAPYLEASDAVRHTMLAGFPPVRGPLELLRDAGPLRTLAFAAGLPAPATRLARRLFHDERTRAWFYGPAMHGDTPPHSPGSAIAAFYLTLLGHAVGWPSPRGGAGAIAAALVAHLEALGGEVRCDARATAVTSAHGHVTGVRVAGGEHVAARTVVATVLPGALLDLAGDALGGWYAAGLRHFRIGQGTIKVDWALDGPIPWTNADVRQAGTVHVVGGETAFLDAVKTSEEHLPDRPFVLLGQQSLADPSRAPAGCHTAWAYTHAPADLLDPAGPRAAHVDRVEAQVERFAPGFRERILARHVMGPADLEARDANLVRGDIGGGSYRLRQLVFRPLPKLDPYRTPLDGLYLGSAATFPGGAVHGVPGDAAARSALRHDRR</sequence>
<organism evidence="5 6">
    <name type="scientific">Paraconexibacter antarcticus</name>
    <dbReference type="NCBI Taxonomy" id="2949664"/>
    <lineage>
        <taxon>Bacteria</taxon>
        <taxon>Bacillati</taxon>
        <taxon>Actinomycetota</taxon>
        <taxon>Thermoleophilia</taxon>
        <taxon>Solirubrobacterales</taxon>
        <taxon>Paraconexibacteraceae</taxon>
        <taxon>Paraconexibacter</taxon>
    </lineage>
</organism>
<feature type="domain" description="Amine oxidase" evidence="4">
    <location>
        <begin position="13"/>
        <end position="488"/>
    </location>
</feature>
<evidence type="ECO:0000256" key="3">
    <source>
        <dbReference type="ARBA" id="ARBA00040298"/>
    </source>
</evidence>
<dbReference type="Gene3D" id="3.50.50.60">
    <property type="entry name" value="FAD/NAD(P)-binding domain"/>
    <property type="match status" value="2"/>
</dbReference>
<dbReference type="Proteomes" id="UP001056035">
    <property type="component" value="Chromosome"/>
</dbReference>
<protein>
    <recommendedName>
        <fullName evidence="3">Pyridine nucleotide-disulfide oxidoreductase domain-containing protein 2</fullName>
    </recommendedName>
</protein>
<proteinExistence type="predicted"/>
<name>A0ABY5DYX9_9ACTN</name>
<dbReference type="EMBL" id="CP098502">
    <property type="protein sequence ID" value="UTI66077.1"/>
    <property type="molecule type" value="Genomic_DNA"/>
</dbReference>
<dbReference type="PRINTS" id="PR00411">
    <property type="entry name" value="PNDRDTASEI"/>
</dbReference>
<dbReference type="InterPro" id="IPR002937">
    <property type="entry name" value="Amino_oxidase"/>
</dbReference>
<comment type="subunit">
    <text evidence="2">Interacts with COX5B; this interaction may contribute to localize PYROXD2 to the inner face of the inner mitochondrial membrane.</text>
</comment>
<evidence type="ECO:0000256" key="1">
    <source>
        <dbReference type="ARBA" id="ARBA00037217"/>
    </source>
</evidence>
<reference evidence="5 6" key="1">
    <citation type="submission" date="2022-06" db="EMBL/GenBank/DDBJ databases">
        <title>Paraconexibacter antarcticus.</title>
        <authorList>
            <person name="Kim C.S."/>
        </authorList>
    </citation>
    <scope>NUCLEOTIDE SEQUENCE [LARGE SCALE GENOMIC DNA]</scope>
    <source>
        <strain evidence="5 6">02-257</strain>
    </source>
</reference>
<dbReference type="InterPro" id="IPR036188">
    <property type="entry name" value="FAD/NAD-bd_sf"/>
</dbReference>
<comment type="function">
    <text evidence="1">Probable oxidoreductase that may play a role as regulator of mitochondrial function.</text>
</comment>
<evidence type="ECO:0000256" key="2">
    <source>
        <dbReference type="ARBA" id="ARBA00038825"/>
    </source>
</evidence>
<dbReference type="PANTHER" id="PTHR10668:SF105">
    <property type="entry name" value="DEHYDROGENASE-RELATED"/>
    <property type="match status" value="1"/>
</dbReference>
<dbReference type="Gene3D" id="3.90.660.50">
    <property type="match status" value="1"/>
</dbReference>
<dbReference type="SUPFAM" id="SSF51905">
    <property type="entry name" value="FAD/NAD(P)-binding domain"/>
    <property type="match status" value="1"/>
</dbReference>